<dbReference type="Proteomes" id="UP000009168">
    <property type="component" value="Unassembled WGS sequence"/>
</dbReference>
<name>W7XK45_TETTS</name>
<reference evidence="2" key="1">
    <citation type="journal article" date="2006" name="PLoS Biol.">
        <title>Macronuclear genome sequence of the ciliate Tetrahymena thermophila, a model eukaryote.</title>
        <authorList>
            <person name="Eisen J.A."/>
            <person name="Coyne R.S."/>
            <person name="Wu M."/>
            <person name="Wu D."/>
            <person name="Thiagarajan M."/>
            <person name="Wortman J.R."/>
            <person name="Badger J.H."/>
            <person name="Ren Q."/>
            <person name="Amedeo P."/>
            <person name="Jones K.M."/>
            <person name="Tallon L.J."/>
            <person name="Delcher A.L."/>
            <person name="Salzberg S.L."/>
            <person name="Silva J.C."/>
            <person name="Haas B.J."/>
            <person name="Majoros W.H."/>
            <person name="Farzad M."/>
            <person name="Carlton J.M."/>
            <person name="Smith R.K. Jr."/>
            <person name="Garg J."/>
            <person name="Pearlman R.E."/>
            <person name="Karrer K.M."/>
            <person name="Sun L."/>
            <person name="Manning G."/>
            <person name="Elde N.C."/>
            <person name="Turkewitz A.P."/>
            <person name="Asai D.J."/>
            <person name="Wilkes D.E."/>
            <person name="Wang Y."/>
            <person name="Cai H."/>
            <person name="Collins K."/>
            <person name="Stewart B.A."/>
            <person name="Lee S.R."/>
            <person name="Wilamowska K."/>
            <person name="Weinberg Z."/>
            <person name="Ruzzo W.L."/>
            <person name="Wloga D."/>
            <person name="Gaertig J."/>
            <person name="Frankel J."/>
            <person name="Tsao C.-C."/>
            <person name="Gorovsky M.A."/>
            <person name="Keeling P.J."/>
            <person name="Waller R.F."/>
            <person name="Patron N.J."/>
            <person name="Cherry J.M."/>
            <person name="Stover N.A."/>
            <person name="Krieger C.J."/>
            <person name="del Toro C."/>
            <person name="Ryder H.F."/>
            <person name="Williamson S.C."/>
            <person name="Barbeau R.A."/>
            <person name="Hamilton E.P."/>
            <person name="Orias E."/>
        </authorList>
    </citation>
    <scope>NUCLEOTIDE SEQUENCE [LARGE SCALE GENOMIC DNA]</scope>
    <source>
        <strain evidence="2">SB210</strain>
    </source>
</reference>
<evidence type="ECO:0000313" key="1">
    <source>
        <dbReference type="EMBL" id="EWS76206.1"/>
    </source>
</evidence>
<organism evidence="1 2">
    <name type="scientific">Tetrahymena thermophila (strain SB210)</name>
    <dbReference type="NCBI Taxonomy" id="312017"/>
    <lineage>
        <taxon>Eukaryota</taxon>
        <taxon>Sar</taxon>
        <taxon>Alveolata</taxon>
        <taxon>Ciliophora</taxon>
        <taxon>Intramacronucleata</taxon>
        <taxon>Oligohymenophorea</taxon>
        <taxon>Hymenostomatida</taxon>
        <taxon>Tetrahymenina</taxon>
        <taxon>Tetrahymenidae</taxon>
        <taxon>Tetrahymena</taxon>
    </lineage>
</organism>
<dbReference type="AlphaFoldDB" id="W7XK45"/>
<dbReference type="KEGG" id="tet:TTHERM_000173918"/>
<accession>W7XK45</accession>
<dbReference type="GeneID" id="24437665"/>
<keyword evidence="2" id="KW-1185">Reference proteome</keyword>
<gene>
    <name evidence="1" type="ORF">TTHERM_000173918</name>
</gene>
<evidence type="ECO:0000313" key="2">
    <source>
        <dbReference type="Proteomes" id="UP000009168"/>
    </source>
</evidence>
<dbReference type="RefSeq" id="XP_012651253.1">
    <property type="nucleotide sequence ID" value="XM_012795799.1"/>
</dbReference>
<dbReference type="EMBL" id="GG662840">
    <property type="protein sequence ID" value="EWS76206.1"/>
    <property type="molecule type" value="Genomic_DNA"/>
</dbReference>
<dbReference type="InParanoid" id="W7XK45"/>
<protein>
    <submittedName>
        <fullName evidence="1">Uncharacterized protein</fullName>
    </submittedName>
</protein>
<sequence>MQDTANEDVISNETLLKIEILDLIKIYKKNKREKQLKKVELEVVISTDLQQQLNSQYNSTYIRVNSSSIYKKKRLLKNNS</sequence>
<proteinExistence type="predicted"/>